<dbReference type="GeneID" id="89684084"/>
<protein>
    <submittedName>
        <fullName evidence="1">Uncharacterized protein</fullName>
    </submittedName>
</protein>
<dbReference type="RefSeq" id="WP_146008386.1">
    <property type="nucleotide sequence ID" value="NZ_CP142381.1"/>
</dbReference>
<proteinExistence type="predicted"/>
<evidence type="ECO:0000313" key="2">
    <source>
        <dbReference type="Proteomes" id="UP000711178"/>
    </source>
</evidence>
<gene>
    <name evidence="1" type="ORF">KIF53_12025</name>
</gene>
<organism evidence="1 2">
    <name type="scientific">Chromobacterium subtsugae</name>
    <dbReference type="NCBI Taxonomy" id="251747"/>
    <lineage>
        <taxon>Bacteria</taxon>
        <taxon>Pseudomonadati</taxon>
        <taxon>Pseudomonadota</taxon>
        <taxon>Betaproteobacteria</taxon>
        <taxon>Neisseriales</taxon>
        <taxon>Chromobacteriaceae</taxon>
        <taxon>Chromobacterium</taxon>
    </lineage>
</organism>
<keyword evidence="2" id="KW-1185">Reference proteome</keyword>
<evidence type="ECO:0000313" key="1">
    <source>
        <dbReference type="EMBL" id="MBW8288355.1"/>
    </source>
</evidence>
<name>A0ABS7FFS6_9NEIS</name>
<sequence>MRRDKPHRPIRAGDVYFFRNIEYGVVLSVDKPIKNRCQAIEWKFKSSHASGIAQTEWAGSAGRCAGRRKGGIRRLGARADTVEVLALLASLPPCGVEMKPCRGRCARSEGNYLMFRNNEITTRHRRSEAWVRRRRRGGIGKGAIWPMAMGIRILALQDAAEEISSAESGKAAWRSKIDYCRRCSR</sequence>
<dbReference type="EMBL" id="JAHDTB010000009">
    <property type="protein sequence ID" value="MBW8288355.1"/>
    <property type="molecule type" value="Genomic_DNA"/>
</dbReference>
<comment type="caution">
    <text evidence="1">The sequence shown here is derived from an EMBL/GenBank/DDBJ whole genome shotgun (WGS) entry which is preliminary data.</text>
</comment>
<reference evidence="1 2" key="1">
    <citation type="submission" date="2021-05" db="EMBL/GenBank/DDBJ databases">
        <title>Draft Whole Genome Sequencing Of Biosensor Chromobacterium violaceum Strain CV026 Reveals A Regulatory RNA In Chromobacterium violaceum Phenotype Regulatory Network.</title>
        <authorList>
            <person name="Hong K.W."/>
            <person name="Chan K.G."/>
            <person name="Chang C.-Y."/>
        </authorList>
    </citation>
    <scope>NUCLEOTIDE SEQUENCE [LARGE SCALE GENOMIC DNA]</scope>
    <source>
        <strain evidence="1 2">ATCC 31532</strain>
    </source>
</reference>
<dbReference type="Proteomes" id="UP000711178">
    <property type="component" value="Unassembled WGS sequence"/>
</dbReference>
<accession>A0ABS7FFS6</accession>